<gene>
    <name evidence="10" type="ORF">BN938_2751</name>
</gene>
<dbReference type="PATRIC" id="fig|1433126.3.peg.2722"/>
<evidence type="ECO:0000256" key="4">
    <source>
        <dbReference type="ARBA" id="ARBA00012541"/>
    </source>
</evidence>
<dbReference type="InterPro" id="IPR013783">
    <property type="entry name" value="Ig-like_fold"/>
</dbReference>
<dbReference type="Proteomes" id="UP000027616">
    <property type="component" value="Chromosome I"/>
</dbReference>
<dbReference type="OrthoDB" id="9800174at2"/>
<evidence type="ECO:0000256" key="5">
    <source>
        <dbReference type="ARBA" id="ARBA00022676"/>
    </source>
</evidence>
<dbReference type="PIRSF" id="PIRSF000463">
    <property type="entry name" value="GlgB"/>
    <property type="match status" value="1"/>
</dbReference>
<dbReference type="SUPFAM" id="SSF81296">
    <property type="entry name" value="E set domains"/>
    <property type="match status" value="1"/>
</dbReference>
<dbReference type="Pfam" id="PF00128">
    <property type="entry name" value="Alpha-amylase"/>
    <property type="match status" value="1"/>
</dbReference>
<dbReference type="AlphaFoldDB" id="A0A060RE61"/>
<name>A0A060RE61_9BACT</name>
<feature type="active site" description="Nucleophile" evidence="8">
    <location>
        <position position="333"/>
    </location>
</feature>
<evidence type="ECO:0000256" key="6">
    <source>
        <dbReference type="ARBA" id="ARBA00022679"/>
    </source>
</evidence>
<dbReference type="InterPro" id="IPR017853">
    <property type="entry name" value="GH"/>
</dbReference>
<keyword evidence="7" id="KW-0119">Carbohydrate metabolism</keyword>
<dbReference type="SUPFAM" id="SSF51011">
    <property type="entry name" value="Glycosyl hydrolase domain"/>
    <property type="match status" value="1"/>
</dbReference>
<evidence type="ECO:0000259" key="9">
    <source>
        <dbReference type="SMART" id="SM00642"/>
    </source>
</evidence>
<dbReference type="HOGENOM" id="CLU_011131_2_2_10"/>
<evidence type="ECO:0000256" key="3">
    <source>
        <dbReference type="ARBA" id="ARBA00009000"/>
    </source>
</evidence>
<keyword evidence="6 10" id="KW-0808">Transferase</keyword>
<dbReference type="InterPro" id="IPR004193">
    <property type="entry name" value="Glyco_hydro_13_N"/>
</dbReference>
<evidence type="ECO:0000256" key="1">
    <source>
        <dbReference type="ARBA" id="ARBA00000826"/>
    </source>
</evidence>
<evidence type="ECO:0000313" key="10">
    <source>
        <dbReference type="EMBL" id="CDN32818.1"/>
    </source>
</evidence>
<evidence type="ECO:0000313" key="11">
    <source>
        <dbReference type="Proteomes" id="UP000027616"/>
    </source>
</evidence>
<dbReference type="Gene3D" id="3.20.20.80">
    <property type="entry name" value="Glycosidases"/>
    <property type="match status" value="1"/>
</dbReference>
<feature type="domain" description="Glycosyl hydrolase family 13 catalytic" evidence="9">
    <location>
        <begin position="160"/>
        <end position="557"/>
    </location>
</feature>
<keyword evidence="11" id="KW-1185">Reference proteome</keyword>
<comment type="similarity">
    <text evidence="3">Belongs to the glycosyl hydrolase 13 family. GlgB subfamily.</text>
</comment>
<dbReference type="Pfam" id="PF02806">
    <property type="entry name" value="Alpha-amylase_C"/>
    <property type="match status" value="1"/>
</dbReference>
<dbReference type="CDD" id="cd11321">
    <property type="entry name" value="AmyAc_bac_euk_BE"/>
    <property type="match status" value="1"/>
</dbReference>
<reference evidence="10 11" key="1">
    <citation type="journal article" date="2015" name="Genome Announc.">
        <title>Complete Genome Sequence of the Novel Leech Symbiont Mucinivorans hirudinis M3T.</title>
        <authorList>
            <person name="Nelson M.C."/>
            <person name="Bomar L."/>
            <person name="Graf J."/>
        </authorList>
    </citation>
    <scope>NUCLEOTIDE SEQUENCE [LARGE SCALE GENOMIC DNA]</scope>
    <source>
        <strain evidence="11">M3</strain>
    </source>
</reference>
<dbReference type="Pfam" id="PF02922">
    <property type="entry name" value="CBM_48"/>
    <property type="match status" value="1"/>
</dbReference>
<evidence type="ECO:0000256" key="8">
    <source>
        <dbReference type="PIRSR" id="PIRSR000463-1"/>
    </source>
</evidence>
<dbReference type="InterPro" id="IPR037439">
    <property type="entry name" value="Branching_enzy"/>
</dbReference>
<accession>A0A060RE61</accession>
<sequence>MEKTLPIICSDEWLRPAEGEINYRYHRYLQRLNDIEHNVGSLFDYANAHLYYGFHYDSYAKGWWFRDWLPAAWEVYLFGDFNDWERFQYPLQRDQWGSWSVFISDEQTGGRLAHGSLVKMHVRGADGQYLDRIPAYIRRAVQDEVTKDFVGQVWHPAEKFDWSDDHFDLASIESLLIYEAHVGMAQEKEGVGTYKEFEEVVLPRVKKLGYNAIQLMAVAEHPYYGSFGYHVSSFFAPSSRFGTPEELKSLIKTAHSMGIAVIMDVVHSHYVKNTCEGINRLDGTDDLYSPIIGEHPHWGSKLFNYGKQEVQHFLLSNVKYWLDEFHFDGYRFDGVSSMIYHHHGYSDFTSREAFFNDTVNRDAILYLTLANKLVKEVKPSAVTIAEDVSGMPGMAVSIADGGIGFDYRLAMAVPDFWIKYLKDVPDEEWNIWEMWNILSNRLPNVKTIAYCESHDQALVGDKTIAFRLMDKEMYFAMERDSKNLAIDRGIALHKMIRLLTITLGGDAYLNFMGNEFGHPEWIDFPREGNHWSYKHAQRQWSLAEADYLRYIDLDRFDAAMVHLTRNYHVLKSGYGYNLLNDNDNKVMVFEQAGLVYVFNWHGEASIPDYRMPVPMAGKYKIILNTDDAKFGGFGRVDKDSEFFSFTETSPEGHQYHFIKIYCVSRSAIVLQYCD</sequence>
<dbReference type="CDD" id="cd02854">
    <property type="entry name" value="E_set_GBE_euk_N"/>
    <property type="match status" value="1"/>
</dbReference>
<dbReference type="SUPFAM" id="SSF51445">
    <property type="entry name" value="(Trans)glycosidases"/>
    <property type="match status" value="1"/>
</dbReference>
<dbReference type="InterPro" id="IPR006047">
    <property type="entry name" value="GH13_cat_dom"/>
</dbReference>
<comment type="function">
    <text evidence="2">Catalyzes the formation of the alpha-1,6-glucosidic linkages in glycogen by scission of a 1,4-alpha-linked oligosaccharide from growing alpha-1,4-glucan chains and the subsequent attachment of the oligosaccharide to the alpha-1,6 position.</text>
</comment>
<dbReference type="PANTHER" id="PTHR43651:SF3">
    <property type="entry name" value="1,4-ALPHA-GLUCAN-BRANCHING ENZYME"/>
    <property type="match status" value="1"/>
</dbReference>
<dbReference type="InterPro" id="IPR013780">
    <property type="entry name" value="Glyco_hydro_b"/>
</dbReference>
<dbReference type="GO" id="GO:0005978">
    <property type="term" value="P:glycogen biosynthetic process"/>
    <property type="evidence" value="ECO:0007669"/>
    <property type="project" value="InterPro"/>
</dbReference>
<evidence type="ECO:0000256" key="7">
    <source>
        <dbReference type="ARBA" id="ARBA00023277"/>
    </source>
</evidence>
<dbReference type="GO" id="GO:0003844">
    <property type="term" value="F:1,4-alpha-glucan branching enzyme activity"/>
    <property type="evidence" value="ECO:0007669"/>
    <property type="project" value="UniProtKB-EC"/>
</dbReference>
<protein>
    <recommendedName>
        <fullName evidence="4">1,4-alpha-glucan branching enzyme</fullName>
        <ecNumber evidence="4">2.4.1.18</ecNumber>
    </recommendedName>
</protein>
<dbReference type="Gene3D" id="2.60.40.10">
    <property type="entry name" value="Immunoglobulins"/>
    <property type="match status" value="1"/>
</dbReference>
<dbReference type="Gene3D" id="2.60.40.1180">
    <property type="entry name" value="Golgi alpha-mannosidase II"/>
    <property type="match status" value="1"/>
</dbReference>
<dbReference type="EC" id="2.4.1.18" evidence="4"/>
<dbReference type="InterPro" id="IPR014756">
    <property type="entry name" value="Ig_E-set"/>
</dbReference>
<dbReference type="InterPro" id="IPR006048">
    <property type="entry name" value="A-amylase/branching_C"/>
</dbReference>
<dbReference type="KEGG" id="rbc:BN938_2751"/>
<dbReference type="EMBL" id="HG934468">
    <property type="protein sequence ID" value="CDN32818.1"/>
    <property type="molecule type" value="Genomic_DNA"/>
</dbReference>
<dbReference type="GO" id="GO:0005737">
    <property type="term" value="C:cytoplasm"/>
    <property type="evidence" value="ECO:0007669"/>
    <property type="project" value="TreeGrafter"/>
</dbReference>
<dbReference type="eggNOG" id="COG0296">
    <property type="taxonomic scope" value="Bacteria"/>
</dbReference>
<comment type="catalytic activity">
    <reaction evidence="1">
        <text>Transfers a segment of a (1-&gt;4)-alpha-D-glucan chain to a primary hydroxy group in a similar glucan chain.</text>
        <dbReference type="EC" id="2.4.1.18"/>
    </reaction>
</comment>
<dbReference type="PANTHER" id="PTHR43651">
    <property type="entry name" value="1,4-ALPHA-GLUCAN-BRANCHING ENZYME"/>
    <property type="match status" value="1"/>
</dbReference>
<keyword evidence="5 10" id="KW-0328">Glycosyltransferase</keyword>
<dbReference type="GO" id="GO:0004553">
    <property type="term" value="F:hydrolase activity, hydrolyzing O-glycosyl compounds"/>
    <property type="evidence" value="ECO:0007669"/>
    <property type="project" value="InterPro"/>
</dbReference>
<proteinExistence type="inferred from homology"/>
<dbReference type="SMART" id="SM00642">
    <property type="entry name" value="Aamy"/>
    <property type="match status" value="1"/>
</dbReference>
<dbReference type="STRING" id="1433126.BN938_2751"/>
<evidence type="ECO:0000256" key="2">
    <source>
        <dbReference type="ARBA" id="ARBA00002953"/>
    </source>
</evidence>
<organism evidence="10 11">
    <name type="scientific">Mucinivorans hirudinis</name>
    <dbReference type="NCBI Taxonomy" id="1433126"/>
    <lineage>
        <taxon>Bacteria</taxon>
        <taxon>Pseudomonadati</taxon>
        <taxon>Bacteroidota</taxon>
        <taxon>Bacteroidia</taxon>
        <taxon>Bacteroidales</taxon>
        <taxon>Rikenellaceae</taxon>
        <taxon>Mucinivorans</taxon>
    </lineage>
</organism>
<feature type="active site" description="Proton donor" evidence="8">
    <location>
        <position position="386"/>
    </location>
</feature>
<dbReference type="GO" id="GO:0043169">
    <property type="term" value="F:cation binding"/>
    <property type="evidence" value="ECO:0007669"/>
    <property type="project" value="InterPro"/>
</dbReference>